<feature type="region of interest" description="Disordered" evidence="2">
    <location>
        <begin position="193"/>
        <end position="213"/>
    </location>
</feature>
<organism evidence="4 5">
    <name type="scientific">Linnemannia elongata AG-77</name>
    <dbReference type="NCBI Taxonomy" id="1314771"/>
    <lineage>
        <taxon>Eukaryota</taxon>
        <taxon>Fungi</taxon>
        <taxon>Fungi incertae sedis</taxon>
        <taxon>Mucoromycota</taxon>
        <taxon>Mortierellomycotina</taxon>
        <taxon>Mortierellomycetes</taxon>
        <taxon>Mortierellales</taxon>
        <taxon>Mortierellaceae</taxon>
        <taxon>Linnemannia</taxon>
    </lineage>
</organism>
<reference evidence="4 5" key="1">
    <citation type="submission" date="2016-05" db="EMBL/GenBank/DDBJ databases">
        <title>Genome sequencing reveals origins of a unique bacterial endosymbiosis in the earliest lineages of terrestrial Fungi.</title>
        <authorList>
            <consortium name="DOE Joint Genome Institute"/>
            <person name="Uehling J."/>
            <person name="Gryganskyi A."/>
            <person name="Hameed K."/>
            <person name="Tschaplinski T."/>
            <person name="Misztal P."/>
            <person name="Wu S."/>
            <person name="Desiro A."/>
            <person name="Vande Pol N."/>
            <person name="Du Z.-Y."/>
            <person name="Zienkiewicz A."/>
            <person name="Zienkiewicz K."/>
            <person name="Morin E."/>
            <person name="Tisserant E."/>
            <person name="Splivallo R."/>
            <person name="Hainaut M."/>
            <person name="Henrissat B."/>
            <person name="Ohm R."/>
            <person name="Kuo A."/>
            <person name="Yan J."/>
            <person name="Lipzen A."/>
            <person name="Nolan M."/>
            <person name="Labutti K."/>
            <person name="Barry K."/>
            <person name="Goldstein A."/>
            <person name="Labbe J."/>
            <person name="Schadt C."/>
            <person name="Tuskan G."/>
            <person name="Grigoriev I."/>
            <person name="Martin F."/>
            <person name="Vilgalys R."/>
            <person name="Bonito G."/>
        </authorList>
    </citation>
    <scope>NUCLEOTIDE SEQUENCE [LARGE SCALE GENOMIC DNA]</scope>
    <source>
        <strain evidence="4 5">AG-77</strain>
    </source>
</reference>
<proteinExistence type="predicted"/>
<accession>A0A197KCH2</accession>
<dbReference type="STRING" id="1314771.A0A197KCH2"/>
<feature type="compositionally biased region" description="Basic and acidic residues" evidence="2">
    <location>
        <begin position="193"/>
        <end position="212"/>
    </location>
</feature>
<evidence type="ECO:0000256" key="2">
    <source>
        <dbReference type="SAM" id="MobiDB-lite"/>
    </source>
</evidence>
<evidence type="ECO:0000313" key="5">
    <source>
        <dbReference type="Proteomes" id="UP000078512"/>
    </source>
</evidence>
<feature type="region of interest" description="Disordered" evidence="2">
    <location>
        <begin position="1"/>
        <end position="77"/>
    </location>
</feature>
<dbReference type="Proteomes" id="UP000078512">
    <property type="component" value="Unassembled WGS sequence"/>
</dbReference>
<feature type="region of interest" description="Disordered" evidence="2">
    <location>
        <begin position="482"/>
        <end position="507"/>
    </location>
</feature>
<feature type="coiled-coil region" evidence="1">
    <location>
        <begin position="369"/>
        <end position="396"/>
    </location>
</feature>
<feature type="compositionally biased region" description="Low complexity" evidence="2">
    <location>
        <begin position="13"/>
        <end position="47"/>
    </location>
</feature>
<sequence>MVDFGTTQPPKYSASASSASIRQRRPTTTTTTSSSSPSSTRSNSPSPLLSQLDTPQPPESPLPSHEQVREGGEEGKAGKASFSTLLSTYALRPLRRLSILVLVLSLLWISLSFWLSIACESDFKIVEDVAGQDQPLNVGSEGLSSFSGSPSSLSKTEAPDFTYLVKRQAAMFEAFSQFLSSLNTPIILDDKSSDSYTDHESNTNNGDRRDDTDQVAEQDSYGLEARTAASGKEFLPLYMSMKMSELAVIDLKVAVKHSLLPDETRALLVDHLGDFQMAAKVHTRKLQFLEARNKGWVEGVIARNVFLGAELKRLEGMSTKRYVAWARLCKFFCVSHRNDHRLHARKVTSVEKKLDRLFFNALKEDRGQLRKTILQVQELQQSLDALDQTRQTLQDILGSERGHQEQLQRDIMAYVWTHLGGHQFEQETYRKNLALLKSMNKQQKRTGGHLQWILLELTEFEAELELLWERIVDAGVFEAQEGAGRGQSQGQRKGQGSAKKANGKKKTISLQDEIDQIETVTNSLKARKVPAF</sequence>
<keyword evidence="5" id="KW-1185">Reference proteome</keyword>
<evidence type="ECO:0000256" key="1">
    <source>
        <dbReference type="SAM" id="Coils"/>
    </source>
</evidence>
<keyword evidence="3" id="KW-0472">Membrane</keyword>
<evidence type="ECO:0000313" key="4">
    <source>
        <dbReference type="EMBL" id="OAQ35195.1"/>
    </source>
</evidence>
<keyword evidence="1" id="KW-0175">Coiled coil</keyword>
<gene>
    <name evidence="4" type="ORF">K457DRAFT_121174</name>
</gene>
<protein>
    <submittedName>
        <fullName evidence="4">Uncharacterized protein</fullName>
    </submittedName>
</protein>
<dbReference type="AlphaFoldDB" id="A0A197KCH2"/>
<keyword evidence="3" id="KW-0812">Transmembrane</keyword>
<feature type="compositionally biased region" description="Polar residues" evidence="2">
    <location>
        <begin position="1"/>
        <end position="10"/>
    </location>
</feature>
<evidence type="ECO:0000256" key="3">
    <source>
        <dbReference type="SAM" id="Phobius"/>
    </source>
</evidence>
<dbReference type="OrthoDB" id="4179406at2759"/>
<keyword evidence="3" id="KW-1133">Transmembrane helix</keyword>
<name>A0A197KCH2_9FUNG</name>
<feature type="transmembrane region" description="Helical" evidence="3">
    <location>
        <begin position="97"/>
        <end position="117"/>
    </location>
</feature>
<feature type="compositionally biased region" description="Basic and acidic residues" evidence="2">
    <location>
        <begin position="66"/>
        <end position="77"/>
    </location>
</feature>
<feature type="compositionally biased region" description="Low complexity" evidence="2">
    <location>
        <begin position="482"/>
        <end position="500"/>
    </location>
</feature>
<dbReference type="EMBL" id="KV442015">
    <property type="protein sequence ID" value="OAQ35195.1"/>
    <property type="molecule type" value="Genomic_DNA"/>
</dbReference>